<protein>
    <recommendedName>
        <fullName evidence="3">Hydrolase</fullName>
    </recommendedName>
</protein>
<evidence type="ECO:0000313" key="1">
    <source>
        <dbReference type="EMBL" id="CAG9172235.1"/>
    </source>
</evidence>
<sequence>MTVLPHARERSAEVRLRYFLHGCCLMALMLSALSRAEYADVLFAEATTDAGGEAMEEVMTVASFGPPPLSSRNVDVEYEPVPRRAIDDTPREMSLHLDDVTTATGFGDSRVRALALALDAELPRMGGITIQPRLEVAYRSPNPALPTFMDPTSEVSATGLAVRLYGSTPTRLSGVYPFVQADWWQDNRSKIININGTRIDTDMLRGLFSFNIGAHSNSRTGLRVWFKVKAGSNPSGTIGARYRW</sequence>
<dbReference type="EMBL" id="CAJZAG010000004">
    <property type="protein sequence ID" value="CAG9172235.1"/>
    <property type="molecule type" value="Genomic_DNA"/>
</dbReference>
<proteinExistence type="predicted"/>
<gene>
    <name evidence="1" type="ORF">LMG32289_02600</name>
</gene>
<dbReference type="Gene3D" id="2.40.128.130">
    <property type="entry name" value="Autotransporter beta-domain"/>
    <property type="match status" value="1"/>
</dbReference>
<keyword evidence="2" id="KW-1185">Reference proteome</keyword>
<accession>A0ABN7YFR6</accession>
<name>A0ABN7YFR6_9BURK</name>
<evidence type="ECO:0000313" key="2">
    <source>
        <dbReference type="Proteomes" id="UP000706525"/>
    </source>
</evidence>
<dbReference type="InterPro" id="IPR036709">
    <property type="entry name" value="Autotransporte_beta_dom_sf"/>
</dbReference>
<reference evidence="1 2" key="1">
    <citation type="submission" date="2021-08" db="EMBL/GenBank/DDBJ databases">
        <authorList>
            <person name="Peeters C."/>
        </authorList>
    </citation>
    <scope>NUCLEOTIDE SEQUENCE [LARGE SCALE GENOMIC DNA]</scope>
    <source>
        <strain evidence="1 2">LMG 32289</strain>
    </source>
</reference>
<organism evidence="1 2">
    <name type="scientific">Cupriavidus pampae</name>
    <dbReference type="NCBI Taxonomy" id="659251"/>
    <lineage>
        <taxon>Bacteria</taxon>
        <taxon>Pseudomonadati</taxon>
        <taxon>Pseudomonadota</taxon>
        <taxon>Betaproteobacteria</taxon>
        <taxon>Burkholderiales</taxon>
        <taxon>Burkholderiaceae</taxon>
        <taxon>Cupriavidus</taxon>
    </lineage>
</organism>
<dbReference type="Proteomes" id="UP000706525">
    <property type="component" value="Unassembled WGS sequence"/>
</dbReference>
<comment type="caution">
    <text evidence="1">The sequence shown here is derived from an EMBL/GenBank/DDBJ whole genome shotgun (WGS) entry which is preliminary data.</text>
</comment>
<evidence type="ECO:0008006" key="3">
    <source>
        <dbReference type="Google" id="ProtNLM"/>
    </source>
</evidence>